<evidence type="ECO:0000259" key="1">
    <source>
        <dbReference type="SMART" id="SM00849"/>
    </source>
</evidence>
<protein>
    <recommendedName>
        <fullName evidence="1">Metallo-beta-lactamase domain-containing protein</fullName>
    </recommendedName>
</protein>
<dbReference type="InterPro" id="IPR001279">
    <property type="entry name" value="Metallo-B-lactamas"/>
</dbReference>
<dbReference type="PANTHER" id="PTHR42951:SF4">
    <property type="entry name" value="ACYL-COENZYME A THIOESTERASE MBLAC2"/>
    <property type="match status" value="1"/>
</dbReference>
<dbReference type="InterPro" id="IPR036866">
    <property type="entry name" value="RibonucZ/Hydroxyglut_hydro"/>
</dbReference>
<dbReference type="SMART" id="SM00849">
    <property type="entry name" value="Lactamase_B"/>
    <property type="match status" value="1"/>
</dbReference>
<reference evidence="2" key="1">
    <citation type="submission" date="2018-05" db="EMBL/GenBank/DDBJ databases">
        <authorList>
            <person name="Lanie J.A."/>
            <person name="Ng W.-L."/>
            <person name="Kazmierczak K.M."/>
            <person name="Andrzejewski T.M."/>
            <person name="Davidsen T.M."/>
            <person name="Wayne K.J."/>
            <person name="Tettelin H."/>
            <person name="Glass J.I."/>
            <person name="Rusch D."/>
            <person name="Podicherti R."/>
            <person name="Tsui H.-C.T."/>
            <person name="Winkler M.E."/>
        </authorList>
    </citation>
    <scope>NUCLEOTIDE SEQUENCE</scope>
</reference>
<dbReference type="PANTHER" id="PTHR42951">
    <property type="entry name" value="METALLO-BETA-LACTAMASE DOMAIN-CONTAINING"/>
    <property type="match status" value="1"/>
</dbReference>
<organism evidence="2">
    <name type="scientific">marine metagenome</name>
    <dbReference type="NCBI Taxonomy" id="408172"/>
    <lineage>
        <taxon>unclassified sequences</taxon>
        <taxon>metagenomes</taxon>
        <taxon>ecological metagenomes</taxon>
    </lineage>
</organism>
<name>A0A383CR84_9ZZZZ</name>
<dbReference type="AlphaFoldDB" id="A0A383CR84"/>
<sequence>MISQLIAERPGAEGIAPASLDEAVSITDFIHMSTGSSNSYLINTADGDVLINTGMGFEAGRHKRLYEPLRSGPLRYILITQGHVDHVGGVDTFKEPGTVLVAHETNALCQADDERIESFRQRRSFVFFPDLISEAIRILSEDPSIVQSKPTPDLLVGDRLELEVGGRRFELLSVPGGETRDSLVVWMPEESILFSGNAIGPLFPHFPNLYTIRGDKYRFMSPYLEALQRIIDL</sequence>
<dbReference type="InterPro" id="IPR050855">
    <property type="entry name" value="NDM-1-like"/>
</dbReference>
<accession>A0A383CR84</accession>
<feature type="non-terminal residue" evidence="2">
    <location>
        <position position="233"/>
    </location>
</feature>
<feature type="domain" description="Metallo-beta-lactamase" evidence="1">
    <location>
        <begin position="36"/>
        <end position="227"/>
    </location>
</feature>
<evidence type="ECO:0000313" key="2">
    <source>
        <dbReference type="EMBL" id="SVE34530.1"/>
    </source>
</evidence>
<dbReference type="Pfam" id="PF00753">
    <property type="entry name" value="Lactamase_B"/>
    <property type="match status" value="1"/>
</dbReference>
<dbReference type="EMBL" id="UINC01210871">
    <property type="protein sequence ID" value="SVE34530.1"/>
    <property type="molecule type" value="Genomic_DNA"/>
</dbReference>
<dbReference type="Gene3D" id="3.60.15.10">
    <property type="entry name" value="Ribonuclease Z/Hydroxyacylglutathione hydrolase-like"/>
    <property type="match status" value="1"/>
</dbReference>
<proteinExistence type="predicted"/>
<gene>
    <name evidence="2" type="ORF">METZ01_LOCUS487384</name>
</gene>
<dbReference type="SUPFAM" id="SSF56281">
    <property type="entry name" value="Metallo-hydrolase/oxidoreductase"/>
    <property type="match status" value="1"/>
</dbReference>